<protein>
    <submittedName>
        <fullName evidence="2">Mitochondrial arginine transporter BAC2</fullName>
    </submittedName>
</protein>
<proteinExistence type="predicted"/>
<feature type="compositionally biased region" description="Basic residues" evidence="1">
    <location>
        <begin position="52"/>
        <end position="68"/>
    </location>
</feature>
<organism evidence="2">
    <name type="scientific">Zea mays</name>
    <name type="common">Maize</name>
    <dbReference type="NCBI Taxonomy" id="4577"/>
    <lineage>
        <taxon>Eukaryota</taxon>
        <taxon>Viridiplantae</taxon>
        <taxon>Streptophyta</taxon>
        <taxon>Embryophyta</taxon>
        <taxon>Tracheophyta</taxon>
        <taxon>Spermatophyta</taxon>
        <taxon>Magnoliopsida</taxon>
        <taxon>Liliopsida</taxon>
        <taxon>Poales</taxon>
        <taxon>Poaceae</taxon>
        <taxon>PACMAD clade</taxon>
        <taxon>Panicoideae</taxon>
        <taxon>Andropogonodae</taxon>
        <taxon>Andropogoneae</taxon>
        <taxon>Tripsacinae</taxon>
        <taxon>Zea</taxon>
    </lineage>
</organism>
<reference evidence="2" key="1">
    <citation type="submission" date="2015-12" db="EMBL/GenBank/DDBJ databases">
        <title>Update maize B73 reference genome by single molecule sequencing technologies.</title>
        <authorList>
            <consortium name="Maize Genome Sequencing Project"/>
            <person name="Ware D."/>
        </authorList>
    </citation>
    <scope>NUCLEOTIDE SEQUENCE</scope>
    <source>
        <tissue evidence="2">Seedling</tissue>
    </source>
</reference>
<evidence type="ECO:0000256" key="1">
    <source>
        <dbReference type="SAM" id="MobiDB-lite"/>
    </source>
</evidence>
<name>A0A1D6FGX4_MAIZE</name>
<dbReference type="EMBL" id="CM000784">
    <property type="protein sequence ID" value="AQK91093.1"/>
    <property type="molecule type" value="Genomic_DNA"/>
</dbReference>
<accession>A0A1D6FGX4</accession>
<feature type="region of interest" description="Disordered" evidence="1">
    <location>
        <begin position="81"/>
        <end position="101"/>
    </location>
</feature>
<gene>
    <name evidence="2" type="ORF">ZEAMMB73_Zm00001d008974</name>
</gene>
<sequence length="101" mass="11164">MVFQLGVLLPAGRGQVAAPGAGRGVGVGAQVPRRRRLLPEERPGGRPPRAVARPRHRRRPRVRRQRRHLLRLRACPALHCQRRRPQAGHGGQVSQTGPCCT</sequence>
<feature type="region of interest" description="Disordered" evidence="1">
    <location>
        <begin position="19"/>
        <end position="68"/>
    </location>
</feature>
<feature type="compositionally biased region" description="Polar residues" evidence="1">
    <location>
        <begin position="92"/>
        <end position="101"/>
    </location>
</feature>
<evidence type="ECO:0000313" key="2">
    <source>
        <dbReference type="EMBL" id="AQK91093.1"/>
    </source>
</evidence>
<dbReference type="AlphaFoldDB" id="A0A1D6FGX4"/>